<name>A0ABP0EX97_CLALP</name>
<feature type="signal peptide" evidence="1">
    <location>
        <begin position="1"/>
        <end position="16"/>
    </location>
</feature>
<evidence type="ECO:0008006" key="4">
    <source>
        <dbReference type="Google" id="ProtNLM"/>
    </source>
</evidence>
<protein>
    <recommendedName>
        <fullName evidence="4">Secreted protein</fullName>
    </recommendedName>
</protein>
<reference evidence="2 3" key="1">
    <citation type="submission" date="2024-02" db="EMBL/GenBank/DDBJ databases">
        <authorList>
            <person name="Daric V."/>
            <person name="Darras S."/>
        </authorList>
    </citation>
    <scope>NUCLEOTIDE SEQUENCE [LARGE SCALE GENOMIC DNA]</scope>
</reference>
<evidence type="ECO:0000313" key="2">
    <source>
        <dbReference type="EMBL" id="CAK8672099.1"/>
    </source>
</evidence>
<proteinExistence type="predicted"/>
<organism evidence="2 3">
    <name type="scientific">Clavelina lepadiformis</name>
    <name type="common">Light-bulb sea squirt</name>
    <name type="synonym">Ascidia lepadiformis</name>
    <dbReference type="NCBI Taxonomy" id="159417"/>
    <lineage>
        <taxon>Eukaryota</taxon>
        <taxon>Metazoa</taxon>
        <taxon>Chordata</taxon>
        <taxon>Tunicata</taxon>
        <taxon>Ascidiacea</taxon>
        <taxon>Aplousobranchia</taxon>
        <taxon>Clavelinidae</taxon>
        <taxon>Clavelina</taxon>
    </lineage>
</organism>
<gene>
    <name evidence="2" type="ORF">CVLEPA_LOCUS1092</name>
</gene>
<keyword evidence="3" id="KW-1185">Reference proteome</keyword>
<feature type="chain" id="PRO_5046301890" description="Secreted protein" evidence="1">
    <location>
        <begin position="17"/>
        <end position="110"/>
    </location>
</feature>
<dbReference type="Proteomes" id="UP001642483">
    <property type="component" value="Unassembled WGS sequence"/>
</dbReference>
<accession>A0ABP0EX97</accession>
<sequence length="110" mass="12490">MFKIFFLTLIWSDVSTNKIPSPPRVVQPGRIAFFLICTERFMGKMQSVSKNASTRFIAPRQSSLIFAHEDKNFAPGNLQTSCIVAQIHTNPSCKCFFHNIFGLTSSFIFH</sequence>
<keyword evidence="1" id="KW-0732">Signal</keyword>
<comment type="caution">
    <text evidence="2">The sequence shown here is derived from an EMBL/GenBank/DDBJ whole genome shotgun (WGS) entry which is preliminary data.</text>
</comment>
<evidence type="ECO:0000256" key="1">
    <source>
        <dbReference type="SAM" id="SignalP"/>
    </source>
</evidence>
<dbReference type="EMBL" id="CAWYQH010000001">
    <property type="protein sequence ID" value="CAK8672099.1"/>
    <property type="molecule type" value="Genomic_DNA"/>
</dbReference>
<evidence type="ECO:0000313" key="3">
    <source>
        <dbReference type="Proteomes" id="UP001642483"/>
    </source>
</evidence>